<dbReference type="EMBL" id="JAGINW010000001">
    <property type="protein sequence ID" value="MBP2331018.1"/>
    <property type="molecule type" value="Genomic_DNA"/>
</dbReference>
<dbReference type="RefSeq" id="WP_209647667.1">
    <property type="nucleotide sequence ID" value="NZ_JAGINW010000001.1"/>
</dbReference>
<evidence type="ECO:0000313" key="1">
    <source>
        <dbReference type="EMBL" id="MBP2331018.1"/>
    </source>
</evidence>
<proteinExistence type="predicted"/>
<keyword evidence="2" id="KW-1185">Reference proteome</keyword>
<evidence type="ECO:0000313" key="2">
    <source>
        <dbReference type="Proteomes" id="UP001519332"/>
    </source>
</evidence>
<reference evidence="1 2" key="1">
    <citation type="submission" date="2021-03" db="EMBL/GenBank/DDBJ databases">
        <title>Sequencing the genomes of 1000 actinobacteria strains.</title>
        <authorList>
            <person name="Klenk H.-P."/>
        </authorList>
    </citation>
    <scope>NUCLEOTIDE SEQUENCE [LARGE SCALE GENOMIC DNA]</scope>
    <source>
        <strain evidence="1 2">DSM 46670</strain>
    </source>
</reference>
<accession>A0ABS4U2Y2</accession>
<name>A0ABS4U2Y2_9PSEU</name>
<gene>
    <name evidence="1" type="ORF">JOF56_011403</name>
</gene>
<protein>
    <recommendedName>
        <fullName evidence="3">Excreted virulence factor EspC, type VII ESX diderm</fullName>
    </recommendedName>
</protein>
<sequence>MSGYAVVIEALRGSSRAAADLGKQLGAVDLGAPVAGLDAALPGSSSGPALVALGELWRGVVQSLSRDAARYAADLAASADLYSTNEAAAKADLRVAGEGMRPV</sequence>
<evidence type="ECO:0008006" key="3">
    <source>
        <dbReference type="Google" id="ProtNLM"/>
    </source>
</evidence>
<comment type="caution">
    <text evidence="1">The sequence shown here is derived from an EMBL/GenBank/DDBJ whole genome shotgun (WGS) entry which is preliminary data.</text>
</comment>
<organism evidence="1 2">
    <name type="scientific">Kibdelosporangium banguiense</name>
    <dbReference type="NCBI Taxonomy" id="1365924"/>
    <lineage>
        <taxon>Bacteria</taxon>
        <taxon>Bacillati</taxon>
        <taxon>Actinomycetota</taxon>
        <taxon>Actinomycetes</taxon>
        <taxon>Pseudonocardiales</taxon>
        <taxon>Pseudonocardiaceae</taxon>
        <taxon>Kibdelosporangium</taxon>
    </lineage>
</organism>
<dbReference type="Proteomes" id="UP001519332">
    <property type="component" value="Unassembled WGS sequence"/>
</dbReference>